<evidence type="ECO:0000313" key="2">
    <source>
        <dbReference type="Proteomes" id="UP001390339"/>
    </source>
</evidence>
<dbReference type="Proteomes" id="UP001390339">
    <property type="component" value="Unassembled WGS sequence"/>
</dbReference>
<protein>
    <submittedName>
        <fullName evidence="1">Uncharacterized protein</fullName>
    </submittedName>
</protein>
<dbReference type="EMBL" id="JAPCWZ010000006">
    <property type="protein sequence ID" value="KAK8859437.1"/>
    <property type="molecule type" value="Genomic_DNA"/>
</dbReference>
<proteinExistence type="predicted"/>
<accession>A0ABR2I9Z5</accession>
<organism evidence="1 2">
    <name type="scientific">Apiospora arundinis</name>
    <dbReference type="NCBI Taxonomy" id="335852"/>
    <lineage>
        <taxon>Eukaryota</taxon>
        <taxon>Fungi</taxon>
        <taxon>Dikarya</taxon>
        <taxon>Ascomycota</taxon>
        <taxon>Pezizomycotina</taxon>
        <taxon>Sordariomycetes</taxon>
        <taxon>Xylariomycetidae</taxon>
        <taxon>Amphisphaeriales</taxon>
        <taxon>Apiosporaceae</taxon>
        <taxon>Apiospora</taxon>
    </lineage>
</organism>
<gene>
    <name evidence="1" type="ORF">PGQ11_010171</name>
</gene>
<evidence type="ECO:0000313" key="1">
    <source>
        <dbReference type="EMBL" id="KAK8859437.1"/>
    </source>
</evidence>
<name>A0ABR2I9Z5_9PEZI</name>
<sequence length="165" mass="18950">MGPPHLFPRPPEPEPRFLERDTAKRRRVSHYYPRISTKRIKSHQLAVVGPFGCYIRLDEAGLPKEGKIQHARAGCLCEGHRDAIIMNLLCKWVYISSVTFQIEPEAAKMVAELLTEKFQIIPMPLGEVQKRLSHWRAAIKQVMMIAITMGNNEAEPPRQRRSVDQ</sequence>
<comment type="caution">
    <text evidence="1">The sequence shown here is derived from an EMBL/GenBank/DDBJ whole genome shotgun (WGS) entry which is preliminary data.</text>
</comment>
<keyword evidence="2" id="KW-1185">Reference proteome</keyword>
<reference evidence="1 2" key="1">
    <citation type="journal article" date="2024" name="IMA Fungus">
        <title>Apiospora arundinis, a panoply of carbohydrate-active enzymes and secondary metabolites.</title>
        <authorList>
            <person name="Sorensen T."/>
            <person name="Petersen C."/>
            <person name="Muurmann A.T."/>
            <person name="Christiansen J.V."/>
            <person name="Brundto M.L."/>
            <person name="Overgaard C.K."/>
            <person name="Boysen A.T."/>
            <person name="Wollenberg R.D."/>
            <person name="Larsen T.O."/>
            <person name="Sorensen J.L."/>
            <person name="Nielsen K.L."/>
            <person name="Sondergaard T.E."/>
        </authorList>
    </citation>
    <scope>NUCLEOTIDE SEQUENCE [LARGE SCALE GENOMIC DNA]</scope>
    <source>
        <strain evidence="1 2">AAU 773</strain>
    </source>
</reference>